<evidence type="ECO:0000313" key="9">
    <source>
        <dbReference type="EMBL" id="HJG37713.1"/>
    </source>
</evidence>
<comment type="function">
    <text evidence="7">Endonuclease IV plays a role in DNA repair. It cleaves phosphodiester bonds at apurinic or apyrimidinic (AP) sites, generating a 3'-hydroxyl group and a 5'-terminal sugar phosphate.</text>
</comment>
<dbReference type="PROSITE" id="PS00730">
    <property type="entry name" value="AP_NUCLEASE_F2_2"/>
    <property type="match status" value="1"/>
</dbReference>
<dbReference type="PROSITE" id="PS51432">
    <property type="entry name" value="AP_NUCLEASE_F2_4"/>
    <property type="match status" value="1"/>
</dbReference>
<dbReference type="InterPro" id="IPR018246">
    <property type="entry name" value="AP_endonuc_F2_Zn_BS"/>
</dbReference>
<dbReference type="Pfam" id="PF01261">
    <property type="entry name" value="AP_endonuc_2"/>
    <property type="match status" value="1"/>
</dbReference>
<evidence type="ECO:0000256" key="4">
    <source>
        <dbReference type="ARBA" id="ARBA00022801"/>
    </source>
</evidence>
<feature type="binding site" evidence="7">
    <location>
        <position position="229"/>
    </location>
    <ligand>
        <name>Zn(2+)</name>
        <dbReference type="ChEBI" id="CHEBI:29105"/>
        <label>3</label>
    </ligand>
</feature>
<evidence type="ECO:0000259" key="8">
    <source>
        <dbReference type="Pfam" id="PF01261"/>
    </source>
</evidence>
<dbReference type="InterPro" id="IPR036237">
    <property type="entry name" value="Xyl_isomerase-like_sf"/>
</dbReference>
<dbReference type="RefSeq" id="WP_273190644.1">
    <property type="nucleotide sequence ID" value="NZ_DYUZ01000029.1"/>
</dbReference>
<evidence type="ECO:0000256" key="1">
    <source>
        <dbReference type="ARBA" id="ARBA00005340"/>
    </source>
</evidence>
<dbReference type="PANTHER" id="PTHR21445">
    <property type="entry name" value="ENDONUCLEASE IV ENDODEOXYRIBONUCLEASE IV"/>
    <property type="match status" value="1"/>
</dbReference>
<feature type="domain" description="Xylose isomerase-like TIM barrel" evidence="8">
    <location>
        <begin position="21"/>
        <end position="285"/>
    </location>
</feature>
<dbReference type="AlphaFoldDB" id="A0A921LT46"/>
<dbReference type="GO" id="GO:0008081">
    <property type="term" value="F:phosphoric diester hydrolase activity"/>
    <property type="evidence" value="ECO:0007669"/>
    <property type="project" value="TreeGrafter"/>
</dbReference>
<dbReference type="GO" id="GO:0003906">
    <property type="term" value="F:DNA-(apurinic or apyrimidinic site) endonuclease activity"/>
    <property type="evidence" value="ECO:0007669"/>
    <property type="project" value="TreeGrafter"/>
</dbReference>
<proteinExistence type="inferred from homology"/>
<sequence>MLTIGCHLSIANGYAAMGETALSIGANTFAFFTRNPRGGNVRALDPDDVAALARTMEDHAFGPLVAHAPYTYNPCSAKEGARTFALGAMREDLERLELLPGNYYNFHPGAHTGQGAQRGMELIAETLCQVMFAGQRTCVLLETMAGKGTEVGRTFEELAAVIDAVEARRGELAGRLGVCLDTCHVSDAGYDIVHDLDGVLVDLDRTVGLERLRAVHLNDSKNPCGAHKDRHARIGEGYLGDPALGGGPEVFAAIVRHPALRGLPFILETPNELDGYAREISLMRELSAGS</sequence>
<keyword evidence="7" id="KW-0255">Endonuclease</keyword>
<dbReference type="CDD" id="cd00019">
    <property type="entry name" value="AP2Ec"/>
    <property type="match status" value="1"/>
</dbReference>
<feature type="binding site" evidence="7">
    <location>
        <position position="216"/>
    </location>
    <ligand>
        <name>Zn(2+)</name>
        <dbReference type="ChEBI" id="CHEBI:29105"/>
        <label>2</label>
    </ligand>
</feature>
<dbReference type="FunFam" id="3.20.20.150:FF:000001">
    <property type="entry name" value="Probable endonuclease 4"/>
    <property type="match status" value="1"/>
</dbReference>
<evidence type="ECO:0000256" key="6">
    <source>
        <dbReference type="ARBA" id="ARBA00023204"/>
    </source>
</evidence>
<evidence type="ECO:0000256" key="5">
    <source>
        <dbReference type="ARBA" id="ARBA00022833"/>
    </source>
</evidence>
<dbReference type="InterPro" id="IPR001719">
    <property type="entry name" value="AP_endonuc_2"/>
</dbReference>
<dbReference type="NCBIfam" id="TIGR00587">
    <property type="entry name" value="nfo"/>
    <property type="match status" value="1"/>
</dbReference>
<protein>
    <recommendedName>
        <fullName evidence="7">Probable endonuclease 4</fullName>
        <ecNumber evidence="7">3.1.21.2</ecNumber>
    </recommendedName>
    <alternativeName>
        <fullName evidence="7">Endodeoxyribonuclease IV</fullName>
    </alternativeName>
    <alternativeName>
        <fullName evidence="7">Endonuclease IV</fullName>
    </alternativeName>
</protein>
<dbReference type="Proteomes" id="UP000753256">
    <property type="component" value="Unassembled WGS sequence"/>
</dbReference>
<reference evidence="9" key="2">
    <citation type="submission" date="2021-09" db="EMBL/GenBank/DDBJ databases">
        <authorList>
            <person name="Gilroy R."/>
        </authorList>
    </citation>
    <scope>NUCLEOTIDE SEQUENCE</scope>
    <source>
        <strain evidence="9">ChiHjej13B12-9602</strain>
    </source>
</reference>
<feature type="binding site" evidence="7">
    <location>
        <position position="268"/>
    </location>
    <ligand>
        <name>Zn(2+)</name>
        <dbReference type="ChEBI" id="CHEBI:29105"/>
        <label>2</label>
    </ligand>
</feature>
<keyword evidence="5 7" id="KW-0862">Zinc</keyword>
<dbReference type="EMBL" id="DYUZ01000029">
    <property type="protein sequence ID" value="HJG37713.1"/>
    <property type="molecule type" value="Genomic_DNA"/>
</dbReference>
<evidence type="ECO:0000256" key="3">
    <source>
        <dbReference type="ARBA" id="ARBA00022763"/>
    </source>
</evidence>
<keyword evidence="7" id="KW-0540">Nuclease</keyword>
<keyword evidence="2 7" id="KW-0479">Metal-binding</keyword>
<feature type="binding site" evidence="7">
    <location>
        <position position="142"/>
    </location>
    <ligand>
        <name>Zn(2+)</name>
        <dbReference type="ChEBI" id="CHEBI:29105"/>
        <label>1</label>
    </ligand>
</feature>
<comment type="caution">
    <text evidence="9">The sequence shown here is derived from an EMBL/GenBank/DDBJ whole genome shotgun (WGS) entry which is preliminary data.</text>
</comment>
<comment type="catalytic activity">
    <reaction evidence="7">
        <text>Endonucleolytic cleavage to 5'-phosphooligonucleotide end-products.</text>
        <dbReference type="EC" id="3.1.21.2"/>
    </reaction>
</comment>
<dbReference type="PROSITE" id="PS00731">
    <property type="entry name" value="AP_NUCLEASE_F2_3"/>
    <property type="match status" value="1"/>
</dbReference>
<evidence type="ECO:0000313" key="10">
    <source>
        <dbReference type="Proteomes" id="UP000753256"/>
    </source>
</evidence>
<dbReference type="SMART" id="SM00518">
    <property type="entry name" value="AP2Ec"/>
    <property type="match status" value="1"/>
</dbReference>
<accession>A0A921LT46</accession>
<feature type="binding site" evidence="7">
    <location>
        <position position="184"/>
    </location>
    <ligand>
        <name>Zn(2+)</name>
        <dbReference type="ChEBI" id="CHEBI:29105"/>
        <label>3</label>
    </ligand>
</feature>
<dbReference type="GO" id="GO:0006284">
    <property type="term" value="P:base-excision repair"/>
    <property type="evidence" value="ECO:0007669"/>
    <property type="project" value="TreeGrafter"/>
</dbReference>
<dbReference type="EC" id="3.1.21.2" evidence="7"/>
<dbReference type="Gene3D" id="3.20.20.150">
    <property type="entry name" value="Divalent-metal-dependent TIM barrel enzymes"/>
    <property type="match status" value="1"/>
</dbReference>
<feature type="binding site" evidence="7">
    <location>
        <position position="142"/>
    </location>
    <ligand>
        <name>Zn(2+)</name>
        <dbReference type="ChEBI" id="CHEBI:29105"/>
        <label>2</label>
    </ligand>
</feature>
<comment type="cofactor">
    <cofactor evidence="7">
        <name>Zn(2+)</name>
        <dbReference type="ChEBI" id="CHEBI:29105"/>
    </cofactor>
    <text evidence="7">Binds 3 Zn(2+) ions.</text>
</comment>
<reference evidence="9" key="1">
    <citation type="journal article" date="2021" name="PeerJ">
        <title>Extensive microbial diversity within the chicken gut microbiome revealed by metagenomics and culture.</title>
        <authorList>
            <person name="Gilroy R."/>
            <person name="Ravi A."/>
            <person name="Getino M."/>
            <person name="Pursley I."/>
            <person name="Horton D.L."/>
            <person name="Alikhan N.F."/>
            <person name="Baker D."/>
            <person name="Gharbi K."/>
            <person name="Hall N."/>
            <person name="Watson M."/>
            <person name="Adriaenssens E.M."/>
            <person name="Foster-Nyarko E."/>
            <person name="Jarju S."/>
            <person name="Secka A."/>
            <person name="Antonio M."/>
            <person name="Oren A."/>
            <person name="Chaudhuri R.R."/>
            <person name="La Ragione R."/>
            <person name="Hildebrand F."/>
            <person name="Pallen M.J."/>
        </authorList>
    </citation>
    <scope>NUCLEOTIDE SEQUENCE</scope>
    <source>
        <strain evidence="9">ChiHjej13B12-9602</strain>
    </source>
</reference>
<dbReference type="InterPro" id="IPR013022">
    <property type="entry name" value="Xyl_isomerase-like_TIM-brl"/>
</dbReference>
<comment type="similarity">
    <text evidence="1 7">Belongs to the AP endonuclease 2 family.</text>
</comment>
<gene>
    <name evidence="7" type="primary">nfo</name>
    <name evidence="9" type="ORF">K8V70_07635</name>
</gene>
<name>A0A921LT46_9ACTN</name>
<dbReference type="GO" id="GO:0008833">
    <property type="term" value="F:deoxyribonuclease IV (phage-T4-induced) activity"/>
    <property type="evidence" value="ECO:0007669"/>
    <property type="project" value="UniProtKB-UniRule"/>
</dbReference>
<feature type="binding site" evidence="7">
    <location>
        <position position="67"/>
    </location>
    <ligand>
        <name>Zn(2+)</name>
        <dbReference type="ChEBI" id="CHEBI:29105"/>
        <label>1</label>
    </ligand>
</feature>
<evidence type="ECO:0000256" key="2">
    <source>
        <dbReference type="ARBA" id="ARBA00022723"/>
    </source>
</evidence>
<keyword evidence="4 7" id="KW-0378">Hydrolase</keyword>
<dbReference type="GO" id="GO:0003677">
    <property type="term" value="F:DNA binding"/>
    <property type="evidence" value="ECO:0007669"/>
    <property type="project" value="InterPro"/>
</dbReference>
<keyword evidence="6 7" id="KW-0234">DNA repair</keyword>
<evidence type="ECO:0000256" key="7">
    <source>
        <dbReference type="HAMAP-Rule" id="MF_00152"/>
    </source>
</evidence>
<dbReference type="HAMAP" id="MF_00152">
    <property type="entry name" value="Nfo"/>
    <property type="match status" value="1"/>
</dbReference>
<feature type="binding site" evidence="7">
    <location>
        <position position="231"/>
    </location>
    <ligand>
        <name>Zn(2+)</name>
        <dbReference type="ChEBI" id="CHEBI:29105"/>
        <label>3</label>
    </ligand>
</feature>
<dbReference type="PANTHER" id="PTHR21445:SF0">
    <property type="entry name" value="APURINIC-APYRIMIDINIC ENDONUCLEASE"/>
    <property type="match status" value="1"/>
</dbReference>
<keyword evidence="3 7" id="KW-0227">DNA damage</keyword>
<dbReference type="SUPFAM" id="SSF51658">
    <property type="entry name" value="Xylose isomerase-like"/>
    <property type="match status" value="1"/>
</dbReference>
<feature type="binding site" evidence="7">
    <location>
        <position position="181"/>
    </location>
    <ligand>
        <name>Zn(2+)</name>
        <dbReference type="ChEBI" id="CHEBI:29105"/>
        <label>2</label>
    </ligand>
</feature>
<organism evidence="9 10">
    <name type="scientific">Enorma phocaeensis</name>
    <dbReference type="NCBI Taxonomy" id="1871019"/>
    <lineage>
        <taxon>Bacteria</taxon>
        <taxon>Bacillati</taxon>
        <taxon>Actinomycetota</taxon>
        <taxon>Coriobacteriia</taxon>
        <taxon>Coriobacteriales</taxon>
        <taxon>Coriobacteriaceae</taxon>
        <taxon>Enorma</taxon>
    </lineage>
</organism>
<feature type="binding site" evidence="7">
    <location>
        <position position="107"/>
    </location>
    <ligand>
        <name>Zn(2+)</name>
        <dbReference type="ChEBI" id="CHEBI:29105"/>
        <label>1</label>
    </ligand>
</feature>
<dbReference type="GO" id="GO:0008270">
    <property type="term" value="F:zinc ion binding"/>
    <property type="evidence" value="ECO:0007669"/>
    <property type="project" value="UniProtKB-UniRule"/>
</dbReference>